<name>A0AA40KK32_9HYME</name>
<feature type="region of interest" description="Disordered" evidence="1">
    <location>
        <begin position="1"/>
        <end position="25"/>
    </location>
</feature>
<keyword evidence="3" id="KW-1185">Reference proteome</keyword>
<protein>
    <submittedName>
        <fullName evidence="2">Uncharacterized protein</fullName>
    </submittedName>
</protein>
<feature type="compositionally biased region" description="Basic and acidic residues" evidence="1">
    <location>
        <begin position="1"/>
        <end position="23"/>
    </location>
</feature>
<evidence type="ECO:0000256" key="1">
    <source>
        <dbReference type="SAM" id="MobiDB-lite"/>
    </source>
</evidence>
<dbReference type="EMBL" id="JAHYIQ010000021">
    <property type="protein sequence ID" value="KAK1122957.1"/>
    <property type="molecule type" value="Genomic_DNA"/>
</dbReference>
<evidence type="ECO:0000313" key="2">
    <source>
        <dbReference type="EMBL" id="KAK1122957.1"/>
    </source>
</evidence>
<dbReference type="AlphaFoldDB" id="A0AA40KK32"/>
<proteinExistence type="predicted"/>
<gene>
    <name evidence="2" type="ORF">K0M31_008595</name>
</gene>
<evidence type="ECO:0000313" key="3">
    <source>
        <dbReference type="Proteomes" id="UP001177670"/>
    </source>
</evidence>
<comment type="caution">
    <text evidence="2">The sequence shown here is derived from an EMBL/GenBank/DDBJ whole genome shotgun (WGS) entry which is preliminary data.</text>
</comment>
<accession>A0AA40KK32</accession>
<reference evidence="2" key="1">
    <citation type="submission" date="2021-10" db="EMBL/GenBank/DDBJ databases">
        <title>Melipona bicolor Genome sequencing and assembly.</title>
        <authorList>
            <person name="Araujo N.S."/>
            <person name="Arias M.C."/>
        </authorList>
    </citation>
    <scope>NUCLEOTIDE SEQUENCE</scope>
    <source>
        <strain evidence="2">USP_2M_L1-L4_2017</strain>
        <tissue evidence="2">Whole body</tissue>
    </source>
</reference>
<dbReference type="Proteomes" id="UP001177670">
    <property type="component" value="Unassembled WGS sequence"/>
</dbReference>
<sequence length="77" mass="9473">MQRLQKERDGFQEETEKLHERMEFQQNQVTKMQRDKENLLSELELVKERWEKAHNTHQKLTVSIFVARYISGREVER</sequence>
<organism evidence="2 3">
    <name type="scientific">Melipona bicolor</name>
    <dbReference type="NCBI Taxonomy" id="60889"/>
    <lineage>
        <taxon>Eukaryota</taxon>
        <taxon>Metazoa</taxon>
        <taxon>Ecdysozoa</taxon>
        <taxon>Arthropoda</taxon>
        <taxon>Hexapoda</taxon>
        <taxon>Insecta</taxon>
        <taxon>Pterygota</taxon>
        <taxon>Neoptera</taxon>
        <taxon>Endopterygota</taxon>
        <taxon>Hymenoptera</taxon>
        <taxon>Apocrita</taxon>
        <taxon>Aculeata</taxon>
        <taxon>Apoidea</taxon>
        <taxon>Anthophila</taxon>
        <taxon>Apidae</taxon>
        <taxon>Melipona</taxon>
    </lineage>
</organism>